<protein>
    <recommendedName>
        <fullName evidence="4">Cytochrome C oxidase assembly protein</fullName>
    </recommendedName>
</protein>
<dbReference type="EMBL" id="JBHRSU010000037">
    <property type="protein sequence ID" value="MFC3102215.1"/>
    <property type="molecule type" value="Genomic_DNA"/>
</dbReference>
<reference evidence="3" key="1">
    <citation type="journal article" date="2019" name="Int. J. Syst. Evol. Microbiol.">
        <title>The Global Catalogue of Microorganisms (GCM) 10K type strain sequencing project: providing services to taxonomists for standard genome sequencing and annotation.</title>
        <authorList>
            <consortium name="The Broad Institute Genomics Platform"/>
            <consortium name="The Broad Institute Genome Sequencing Center for Infectious Disease"/>
            <person name="Wu L."/>
            <person name="Ma J."/>
        </authorList>
    </citation>
    <scope>NUCLEOTIDE SEQUENCE [LARGE SCALE GENOMIC DNA]</scope>
    <source>
        <strain evidence="3">KCTC 52606</strain>
    </source>
</reference>
<evidence type="ECO:0008006" key="4">
    <source>
        <dbReference type="Google" id="ProtNLM"/>
    </source>
</evidence>
<keyword evidence="1" id="KW-0472">Membrane</keyword>
<proteinExistence type="predicted"/>
<dbReference type="Proteomes" id="UP001595378">
    <property type="component" value="Unassembled WGS sequence"/>
</dbReference>
<feature type="transmembrane region" description="Helical" evidence="1">
    <location>
        <begin position="18"/>
        <end position="39"/>
    </location>
</feature>
<name>A0ABV7EHT5_9SPHN</name>
<dbReference type="RefSeq" id="WP_336918162.1">
    <property type="nucleotide sequence ID" value="NZ_JBANRN010000004.1"/>
</dbReference>
<keyword evidence="1" id="KW-0812">Transmembrane</keyword>
<evidence type="ECO:0000313" key="2">
    <source>
        <dbReference type="EMBL" id="MFC3102215.1"/>
    </source>
</evidence>
<gene>
    <name evidence="2" type="ORF">ACFODK_15095</name>
</gene>
<sequence length="41" mass="4782">MTPDEEAEFLRRRKARNIALGLILLGFVVLFYMITIVRISD</sequence>
<organism evidence="2 3">
    <name type="scientific">Alteraurantiacibacter lauratis</name>
    <dbReference type="NCBI Taxonomy" id="2054627"/>
    <lineage>
        <taxon>Bacteria</taxon>
        <taxon>Pseudomonadati</taxon>
        <taxon>Pseudomonadota</taxon>
        <taxon>Alphaproteobacteria</taxon>
        <taxon>Sphingomonadales</taxon>
        <taxon>Erythrobacteraceae</taxon>
        <taxon>Alteraurantiacibacter</taxon>
    </lineage>
</organism>
<keyword evidence="1" id="KW-1133">Transmembrane helix</keyword>
<evidence type="ECO:0000256" key="1">
    <source>
        <dbReference type="SAM" id="Phobius"/>
    </source>
</evidence>
<keyword evidence="3" id="KW-1185">Reference proteome</keyword>
<comment type="caution">
    <text evidence="2">The sequence shown here is derived from an EMBL/GenBank/DDBJ whole genome shotgun (WGS) entry which is preliminary data.</text>
</comment>
<accession>A0ABV7EHT5</accession>
<evidence type="ECO:0000313" key="3">
    <source>
        <dbReference type="Proteomes" id="UP001595378"/>
    </source>
</evidence>